<dbReference type="AlphaFoldDB" id="D9PNA5"/>
<gene>
    <name evidence="1" type="ORF">LDC_3036</name>
</gene>
<reference evidence="1" key="1">
    <citation type="submission" date="2010-07" db="EMBL/GenBank/DDBJ databases">
        <authorList>
            <consortium name="CONSOLIDER consortium CSD2007-00005"/>
            <person name="Guazzaroni M.-E."/>
            <person name="Richter M."/>
            <person name="Garcia-Salamanca A."/>
            <person name="Yarza P."/>
            <person name="Ferrer M."/>
        </authorList>
    </citation>
    <scope>NUCLEOTIDE SEQUENCE</scope>
</reference>
<organism evidence="1">
    <name type="scientific">sediment metagenome</name>
    <dbReference type="NCBI Taxonomy" id="749907"/>
    <lineage>
        <taxon>unclassified sequences</taxon>
        <taxon>metagenomes</taxon>
        <taxon>ecological metagenomes</taxon>
    </lineage>
</organism>
<sequence>MQVIVDGVDITPTAYTHTLTNGAYPGNFFYWMSASAPVGGAAVKVAMDSAGYFLLPPVFERASVPVPFNSSLEVNLVHISSTSALYLTSCWVNAWLTK</sequence>
<comment type="caution">
    <text evidence="1">The sequence shown here is derived from an EMBL/GenBank/DDBJ whole genome shotgun (WGS) entry which is preliminary data.</text>
</comment>
<name>D9PNA5_9ZZZZ</name>
<evidence type="ECO:0000313" key="1">
    <source>
        <dbReference type="EMBL" id="EFK94962.1"/>
    </source>
</evidence>
<reference evidence="1" key="2">
    <citation type="journal article" date="2011" name="Microb. Ecol.">
        <title>Taxonomic and Functional Metagenomic Profiling of the Microbial Community in the Anoxic Sediment of a Sub-saline Shallow Lake (Laguna de Carrizo, Central Spain).</title>
        <authorList>
            <person name="Ferrer M."/>
            <person name="Guazzaroni M.E."/>
            <person name="Richter M."/>
            <person name="Garcia-Salamanca A."/>
            <person name="Yarza P."/>
            <person name="Suarez-Suarez A."/>
            <person name="Solano J."/>
            <person name="Alcaide M."/>
            <person name="van Dillewijn P."/>
            <person name="Molina-Henares M.A."/>
            <person name="Lopez-Cortes N."/>
            <person name="Al-Ramahi Y."/>
            <person name="Guerrero C."/>
            <person name="Acosta A."/>
            <person name="de Eugenio L.I."/>
            <person name="Martinez V."/>
            <person name="Marques S."/>
            <person name="Rojo F."/>
            <person name="Santero E."/>
            <person name="Genilloud O."/>
            <person name="Perez-Perez J."/>
            <person name="Rossello-Mora R."/>
            <person name="Ramos J.L."/>
        </authorList>
    </citation>
    <scope>NUCLEOTIDE SEQUENCE</scope>
</reference>
<proteinExistence type="predicted"/>
<protein>
    <submittedName>
        <fullName evidence="1">Uncharacterized protein</fullName>
    </submittedName>
</protein>
<dbReference type="EMBL" id="ADZX01000939">
    <property type="protein sequence ID" value="EFK94962.1"/>
    <property type="molecule type" value="Genomic_DNA"/>
</dbReference>
<accession>D9PNA5</accession>